<dbReference type="EMBL" id="CP034348">
    <property type="protein sequence ID" value="QGX97270.1"/>
    <property type="molecule type" value="Genomic_DNA"/>
</dbReference>
<accession>A0A6I6IJX3</accession>
<feature type="compositionally biased region" description="Pro residues" evidence="1">
    <location>
        <begin position="102"/>
        <end position="112"/>
    </location>
</feature>
<keyword evidence="3" id="KW-1185">Reference proteome</keyword>
<organism evidence="2 3">
    <name type="scientific">Roseovarius faecimaris</name>
    <dbReference type="NCBI Taxonomy" id="2494550"/>
    <lineage>
        <taxon>Bacteria</taxon>
        <taxon>Pseudomonadati</taxon>
        <taxon>Pseudomonadota</taxon>
        <taxon>Alphaproteobacteria</taxon>
        <taxon>Rhodobacterales</taxon>
        <taxon>Roseobacteraceae</taxon>
        <taxon>Roseovarius</taxon>
    </lineage>
</organism>
<proteinExistence type="predicted"/>
<evidence type="ECO:0000313" key="3">
    <source>
        <dbReference type="Proteomes" id="UP000428330"/>
    </source>
</evidence>
<feature type="region of interest" description="Disordered" evidence="1">
    <location>
        <begin position="96"/>
        <end position="124"/>
    </location>
</feature>
<dbReference type="RefSeq" id="WP_157705797.1">
    <property type="nucleotide sequence ID" value="NZ_CP034348.1"/>
</dbReference>
<dbReference type="AlphaFoldDB" id="A0A6I6IJX3"/>
<protein>
    <submittedName>
        <fullName evidence="2">Uncharacterized protein</fullName>
    </submittedName>
</protein>
<sequence>MAYRTPPTPLSCPICGFVGHVVIVIGKGPSTRKGDVPYRQFREEGPFIKAETEDGLAQLTCPEDGTVVWTNERAAIAYGPLTEQEMRGITGQRWLVPGTETPFPPEPRPYNPDDPFTLKPAPRR</sequence>
<evidence type="ECO:0000313" key="2">
    <source>
        <dbReference type="EMBL" id="QGX97270.1"/>
    </source>
</evidence>
<reference evidence="3" key="1">
    <citation type="submission" date="2018-12" db="EMBL/GenBank/DDBJ databases">
        <title>Complete genome sequence of Roseovarius sp. MME-070.</title>
        <authorList>
            <person name="Nam Y.-D."/>
            <person name="Kang J."/>
            <person name="Chung W.-H."/>
            <person name="Park Y.S."/>
        </authorList>
    </citation>
    <scope>NUCLEOTIDE SEQUENCE [LARGE SCALE GENOMIC DNA]</scope>
    <source>
        <strain evidence="3">MME-070</strain>
    </source>
</reference>
<evidence type="ECO:0000256" key="1">
    <source>
        <dbReference type="SAM" id="MobiDB-lite"/>
    </source>
</evidence>
<dbReference type="KEGG" id="rom:EI983_02855"/>
<gene>
    <name evidence="2" type="ORF">EI983_02855</name>
</gene>
<name>A0A6I6IJX3_9RHOB</name>
<dbReference type="Proteomes" id="UP000428330">
    <property type="component" value="Chromosome"/>
</dbReference>
<dbReference type="OrthoDB" id="7869159at2"/>